<protein>
    <recommendedName>
        <fullName evidence="2">DUF1800 domain-containing protein</fullName>
    </recommendedName>
</protein>
<dbReference type="Pfam" id="PF08811">
    <property type="entry name" value="DUF1800"/>
    <property type="match status" value="1"/>
</dbReference>
<name>A0A160VC15_9ZZZZ</name>
<gene>
    <name evidence="1" type="ORF">MGWOODY_Clf145</name>
</gene>
<accession>A0A160VC15</accession>
<dbReference type="EMBL" id="FAXA01000476">
    <property type="protein sequence ID" value="CUV03779.1"/>
    <property type="molecule type" value="Genomic_DNA"/>
</dbReference>
<evidence type="ECO:0008006" key="2">
    <source>
        <dbReference type="Google" id="ProtNLM"/>
    </source>
</evidence>
<sequence length="467" mass="53041">MAGKELGLMAHLMRRAGFGATLQELEESQAKGYEATVEVLLHPEDVPEWDDDLFRRYQPDLNSVMYFESAQAYWMYKMINSKRPLEEKIALFWHGLFATAYGKLNHAKGVVNQTDTFRRHGLGSFHNILMELSRDPAMIFWLDNKDNHKDAPNENYGRELLELFSMGIGNYTEDDVKNCARAFTGWTIANDQYMSVRASRDSIWPSGRIDWQFEYRPEDHDDTEKKFLGRTGNFNGEDIIDIIAMRPATSWFIAGKLYNYFVSDTPNEEAIAFLAEEYRKSSGDIRSMLRALFLSDYFKSEDVWYSRVKSPAELVVGTARLAGSYQSPRWDITNLASDANFMGQEILNPPTVEGWHTGTEWVDTGTLVERVNSSALVIGDTVQPGVQAMIRRLKGGQNSYQPAELVDECLLLLGSLSVSNSTHDRLVEFAANWGEVSFTPEDAASCSEQQVVELLQVILATREYQMA</sequence>
<dbReference type="InterPro" id="IPR014917">
    <property type="entry name" value="DUF1800"/>
</dbReference>
<reference evidence="1" key="1">
    <citation type="submission" date="2015-10" db="EMBL/GenBank/DDBJ databases">
        <authorList>
            <person name="Gilbert D.G."/>
        </authorList>
    </citation>
    <scope>NUCLEOTIDE SEQUENCE</scope>
</reference>
<evidence type="ECO:0000313" key="1">
    <source>
        <dbReference type="EMBL" id="CUV03779.1"/>
    </source>
</evidence>
<dbReference type="AlphaFoldDB" id="A0A160VC15"/>
<organism evidence="1">
    <name type="scientific">hydrothermal vent metagenome</name>
    <dbReference type="NCBI Taxonomy" id="652676"/>
    <lineage>
        <taxon>unclassified sequences</taxon>
        <taxon>metagenomes</taxon>
        <taxon>ecological metagenomes</taxon>
    </lineage>
</organism>
<proteinExistence type="predicted"/>